<dbReference type="Gene3D" id="3.50.50.60">
    <property type="entry name" value="FAD/NAD(P)-binding domain"/>
    <property type="match status" value="1"/>
</dbReference>
<evidence type="ECO:0000259" key="2">
    <source>
        <dbReference type="Pfam" id="PF01266"/>
    </source>
</evidence>
<dbReference type="SUPFAM" id="SSF51905">
    <property type="entry name" value="FAD/NAD(P)-binding domain"/>
    <property type="match status" value="1"/>
</dbReference>
<sequence>MKTTDIVVVGGGIIGFSLAYGLAKKGAHVNVLDNVKGMYSASRGNFGLVWVQGKGQGMPHYAEWTLQASREWHNFSEELSDASGIEIDYQQPGGFEVCLGEKEWSMRKAELEQLRDEFPGGNYDYQMLDRKQMQEYIPKMRLGEIVTGASYCQHDGHLNPLKLLTALIAAHKETGAELYTDQKVESVSYRNKCFEIKTAKDNYSAKKVVLACGLGIKELAQQVGLKIPIRPQRGQILVTERAKPSLEFPFVTIRQTQEGSFMLGASHEEVGYNTGTNMNQIRKIATHAVQTFPELSRLQLIRCWGALRVLTPDAKPVYVESESCPGAYVVTSHSGITLTPLHAGVLPAWILEGTTPEGFEQFHSNRFDA</sequence>
<dbReference type="GO" id="GO:0005737">
    <property type="term" value="C:cytoplasm"/>
    <property type="evidence" value="ECO:0007669"/>
    <property type="project" value="TreeGrafter"/>
</dbReference>
<keyword evidence="1" id="KW-0560">Oxidoreductase</keyword>
<dbReference type="AlphaFoldDB" id="A0A381WJ15"/>
<dbReference type="SUPFAM" id="SSF54373">
    <property type="entry name" value="FAD-linked reductases, C-terminal domain"/>
    <property type="match status" value="1"/>
</dbReference>
<gene>
    <name evidence="3" type="ORF">METZ01_LOCUS105359</name>
</gene>
<dbReference type="GO" id="GO:0016491">
    <property type="term" value="F:oxidoreductase activity"/>
    <property type="evidence" value="ECO:0007669"/>
    <property type="project" value="UniProtKB-KW"/>
</dbReference>
<organism evidence="3">
    <name type="scientific">marine metagenome</name>
    <dbReference type="NCBI Taxonomy" id="408172"/>
    <lineage>
        <taxon>unclassified sequences</taxon>
        <taxon>metagenomes</taxon>
        <taxon>ecological metagenomes</taxon>
    </lineage>
</organism>
<dbReference type="Gene3D" id="3.30.9.10">
    <property type="entry name" value="D-Amino Acid Oxidase, subunit A, domain 2"/>
    <property type="match status" value="1"/>
</dbReference>
<evidence type="ECO:0000313" key="3">
    <source>
        <dbReference type="EMBL" id="SVA52505.1"/>
    </source>
</evidence>
<dbReference type="InterPro" id="IPR036188">
    <property type="entry name" value="FAD/NAD-bd_sf"/>
</dbReference>
<dbReference type="InterPro" id="IPR006076">
    <property type="entry name" value="FAD-dep_OxRdtase"/>
</dbReference>
<reference evidence="3" key="1">
    <citation type="submission" date="2018-05" db="EMBL/GenBank/DDBJ databases">
        <authorList>
            <person name="Lanie J.A."/>
            <person name="Ng W.-L."/>
            <person name="Kazmierczak K.M."/>
            <person name="Andrzejewski T.M."/>
            <person name="Davidsen T.M."/>
            <person name="Wayne K.J."/>
            <person name="Tettelin H."/>
            <person name="Glass J.I."/>
            <person name="Rusch D."/>
            <person name="Podicherti R."/>
            <person name="Tsui H.-C.T."/>
            <person name="Winkler M.E."/>
        </authorList>
    </citation>
    <scope>NUCLEOTIDE SEQUENCE</scope>
</reference>
<dbReference type="Pfam" id="PF01266">
    <property type="entry name" value="DAO"/>
    <property type="match status" value="1"/>
</dbReference>
<dbReference type="EMBL" id="UINC01011966">
    <property type="protein sequence ID" value="SVA52505.1"/>
    <property type="molecule type" value="Genomic_DNA"/>
</dbReference>
<accession>A0A381WJ15</accession>
<name>A0A381WJ15_9ZZZZ</name>
<dbReference type="PANTHER" id="PTHR13847">
    <property type="entry name" value="SARCOSINE DEHYDROGENASE-RELATED"/>
    <property type="match status" value="1"/>
</dbReference>
<protein>
    <recommendedName>
        <fullName evidence="2">FAD dependent oxidoreductase domain-containing protein</fullName>
    </recommendedName>
</protein>
<evidence type="ECO:0000256" key="1">
    <source>
        <dbReference type="ARBA" id="ARBA00023002"/>
    </source>
</evidence>
<proteinExistence type="predicted"/>
<dbReference type="PANTHER" id="PTHR13847:SF287">
    <property type="entry name" value="FAD-DEPENDENT OXIDOREDUCTASE DOMAIN-CONTAINING PROTEIN 1"/>
    <property type="match status" value="1"/>
</dbReference>
<feature type="domain" description="FAD dependent oxidoreductase" evidence="2">
    <location>
        <begin position="5"/>
        <end position="344"/>
    </location>
</feature>